<comment type="caution">
    <text evidence="2">The sequence shown here is derived from an EMBL/GenBank/DDBJ whole genome shotgun (WGS) entry which is preliminary data.</text>
</comment>
<sequence>MAVLSFFVFACGEPSEEEVSPSDPVGIVRSWTEVTSDAGFTGRSGHTSAVFDGALWVIGGFTGSGVLNDVWKSTDGKNWNRVTTTGTVAAGVRMIPKMRCGSSAAMTVPEKNDVWKSTDGISWDTGNSHKPVFPDGRVLLPRCLAARCGLSAAMTVPEINDSRKNDVWKSTTAVPGLK</sequence>
<dbReference type="AlphaFoldDB" id="A0AAE0TAM9"/>
<proteinExistence type="predicted"/>
<dbReference type="Gene3D" id="2.120.10.80">
    <property type="entry name" value="Kelch-type beta propeller"/>
    <property type="match status" value="1"/>
</dbReference>
<gene>
    <name evidence="2" type="ORF">CHS0354_018473</name>
</gene>
<dbReference type="InterPro" id="IPR015915">
    <property type="entry name" value="Kelch-typ_b-propeller"/>
</dbReference>
<dbReference type="InterPro" id="IPR006652">
    <property type="entry name" value="Kelch_1"/>
</dbReference>
<organism evidence="2 3">
    <name type="scientific">Potamilus streckersoni</name>
    <dbReference type="NCBI Taxonomy" id="2493646"/>
    <lineage>
        <taxon>Eukaryota</taxon>
        <taxon>Metazoa</taxon>
        <taxon>Spiralia</taxon>
        <taxon>Lophotrochozoa</taxon>
        <taxon>Mollusca</taxon>
        <taxon>Bivalvia</taxon>
        <taxon>Autobranchia</taxon>
        <taxon>Heteroconchia</taxon>
        <taxon>Palaeoheterodonta</taxon>
        <taxon>Unionida</taxon>
        <taxon>Unionoidea</taxon>
        <taxon>Unionidae</taxon>
        <taxon>Ambleminae</taxon>
        <taxon>Lampsilini</taxon>
        <taxon>Potamilus</taxon>
    </lineage>
</organism>
<keyword evidence="1" id="KW-0880">Kelch repeat</keyword>
<keyword evidence="3" id="KW-1185">Reference proteome</keyword>
<dbReference type="Proteomes" id="UP001195483">
    <property type="component" value="Unassembled WGS sequence"/>
</dbReference>
<evidence type="ECO:0000256" key="1">
    <source>
        <dbReference type="ARBA" id="ARBA00022441"/>
    </source>
</evidence>
<dbReference type="Pfam" id="PF01344">
    <property type="entry name" value="Kelch_1"/>
    <property type="match status" value="1"/>
</dbReference>
<reference evidence="2" key="3">
    <citation type="submission" date="2023-05" db="EMBL/GenBank/DDBJ databases">
        <authorList>
            <person name="Smith C.H."/>
        </authorList>
    </citation>
    <scope>NUCLEOTIDE SEQUENCE</scope>
    <source>
        <strain evidence="2">CHS0354</strain>
        <tissue evidence="2">Mantle</tissue>
    </source>
</reference>
<reference evidence="2" key="1">
    <citation type="journal article" date="2021" name="Genome Biol. Evol.">
        <title>A High-Quality Reference Genome for a Parasitic Bivalve with Doubly Uniparental Inheritance (Bivalvia: Unionida).</title>
        <authorList>
            <person name="Smith C.H."/>
        </authorList>
    </citation>
    <scope>NUCLEOTIDE SEQUENCE</scope>
    <source>
        <strain evidence="2">CHS0354</strain>
    </source>
</reference>
<dbReference type="SUPFAM" id="SSF117281">
    <property type="entry name" value="Kelch motif"/>
    <property type="match status" value="1"/>
</dbReference>
<evidence type="ECO:0000313" key="2">
    <source>
        <dbReference type="EMBL" id="KAK3606879.1"/>
    </source>
</evidence>
<accession>A0AAE0TAM9</accession>
<evidence type="ECO:0000313" key="3">
    <source>
        <dbReference type="Proteomes" id="UP001195483"/>
    </source>
</evidence>
<reference evidence="2" key="2">
    <citation type="journal article" date="2021" name="Genome Biol. Evol.">
        <title>Developing a high-quality reference genome for a parasitic bivalve with doubly uniparental inheritance (Bivalvia: Unionida).</title>
        <authorList>
            <person name="Smith C.H."/>
        </authorList>
    </citation>
    <scope>NUCLEOTIDE SEQUENCE</scope>
    <source>
        <strain evidence="2">CHS0354</strain>
        <tissue evidence="2">Mantle</tissue>
    </source>
</reference>
<protein>
    <recommendedName>
        <fullName evidence="4">Galactose oxidase</fullName>
    </recommendedName>
</protein>
<name>A0AAE0TAM9_9BIVA</name>
<dbReference type="EMBL" id="JAEAOA010001141">
    <property type="protein sequence ID" value="KAK3606879.1"/>
    <property type="molecule type" value="Genomic_DNA"/>
</dbReference>
<evidence type="ECO:0008006" key="4">
    <source>
        <dbReference type="Google" id="ProtNLM"/>
    </source>
</evidence>